<proteinExistence type="predicted"/>
<dbReference type="Proteomes" id="UP000323300">
    <property type="component" value="Unassembled WGS sequence"/>
</dbReference>
<sequence length="66" mass="6878">MALDLIVGRTVVGALSRALPIADGLKRGAGRRIVLSHDLGLVFDDLAEMLLERVGDPGVQLLAATA</sequence>
<dbReference type="AlphaFoldDB" id="A0A1I4EV63"/>
<accession>A0A1I4EV63</accession>
<organism evidence="1 2">
    <name type="scientific">Neomesorhizobium albiziae</name>
    <dbReference type="NCBI Taxonomy" id="335020"/>
    <lineage>
        <taxon>Bacteria</taxon>
        <taxon>Pseudomonadati</taxon>
        <taxon>Pseudomonadota</taxon>
        <taxon>Alphaproteobacteria</taxon>
        <taxon>Hyphomicrobiales</taxon>
        <taxon>Phyllobacteriaceae</taxon>
        <taxon>Neomesorhizobium</taxon>
    </lineage>
</organism>
<protein>
    <submittedName>
        <fullName evidence="1">Uncharacterized protein</fullName>
    </submittedName>
</protein>
<evidence type="ECO:0000313" key="1">
    <source>
        <dbReference type="EMBL" id="SFL08031.1"/>
    </source>
</evidence>
<evidence type="ECO:0000313" key="2">
    <source>
        <dbReference type="Proteomes" id="UP000323300"/>
    </source>
</evidence>
<name>A0A1I4EV63_9HYPH</name>
<dbReference type="EMBL" id="FOSL01000029">
    <property type="protein sequence ID" value="SFL08031.1"/>
    <property type="molecule type" value="Genomic_DNA"/>
</dbReference>
<gene>
    <name evidence="1" type="ORF">SAMN04488498_12947</name>
</gene>
<keyword evidence="2" id="KW-1185">Reference proteome</keyword>
<reference evidence="1 2" key="1">
    <citation type="submission" date="2016-10" db="EMBL/GenBank/DDBJ databases">
        <authorList>
            <person name="Varghese N."/>
            <person name="Submissions S."/>
        </authorList>
    </citation>
    <scope>NUCLEOTIDE SEQUENCE [LARGE SCALE GENOMIC DNA]</scope>
    <source>
        <strain evidence="1 2">DSM 21822</strain>
    </source>
</reference>